<dbReference type="GO" id="GO:0003677">
    <property type="term" value="F:DNA binding"/>
    <property type="evidence" value="ECO:0007669"/>
    <property type="project" value="UniProtKB-KW"/>
</dbReference>
<feature type="domain" description="HTH iclR-type" evidence="4">
    <location>
        <begin position="14"/>
        <end position="74"/>
    </location>
</feature>
<keyword evidence="2" id="KW-0238">DNA-binding</keyword>
<keyword evidence="7" id="KW-1185">Reference proteome</keyword>
<dbReference type="GO" id="GO:0003700">
    <property type="term" value="F:DNA-binding transcription factor activity"/>
    <property type="evidence" value="ECO:0007669"/>
    <property type="project" value="TreeGrafter"/>
</dbReference>
<dbReference type="InterPro" id="IPR029016">
    <property type="entry name" value="GAF-like_dom_sf"/>
</dbReference>
<keyword evidence="3" id="KW-0804">Transcription</keyword>
<dbReference type="RefSeq" id="WP_185800411.1">
    <property type="nucleotide sequence ID" value="NZ_JACJVJ010000001.1"/>
</dbReference>
<dbReference type="InterPro" id="IPR036388">
    <property type="entry name" value="WH-like_DNA-bd_sf"/>
</dbReference>
<dbReference type="Pfam" id="PF09339">
    <property type="entry name" value="HTH_IclR"/>
    <property type="match status" value="1"/>
</dbReference>
<dbReference type="Pfam" id="PF01614">
    <property type="entry name" value="IclR_C"/>
    <property type="match status" value="1"/>
</dbReference>
<evidence type="ECO:0000256" key="3">
    <source>
        <dbReference type="ARBA" id="ARBA00023163"/>
    </source>
</evidence>
<evidence type="ECO:0000256" key="1">
    <source>
        <dbReference type="ARBA" id="ARBA00023015"/>
    </source>
</evidence>
<evidence type="ECO:0000313" key="6">
    <source>
        <dbReference type="EMBL" id="MBC2777186.1"/>
    </source>
</evidence>
<dbReference type="EMBL" id="JACJVJ010000001">
    <property type="protein sequence ID" value="MBC2777186.1"/>
    <property type="molecule type" value="Genomic_DNA"/>
</dbReference>
<dbReference type="Gene3D" id="3.30.450.40">
    <property type="match status" value="1"/>
</dbReference>
<dbReference type="PANTHER" id="PTHR30136">
    <property type="entry name" value="HELIX-TURN-HELIX TRANSCRIPTIONAL REGULATOR, ICLR FAMILY"/>
    <property type="match status" value="1"/>
</dbReference>
<accession>A0A842HVR0</accession>
<name>A0A842HVR0_9SPHN</name>
<dbReference type="InterPro" id="IPR005471">
    <property type="entry name" value="Tscrpt_reg_IclR_N"/>
</dbReference>
<evidence type="ECO:0000313" key="7">
    <source>
        <dbReference type="Proteomes" id="UP000564378"/>
    </source>
</evidence>
<reference evidence="6 7" key="1">
    <citation type="submission" date="2020-08" db="EMBL/GenBank/DDBJ databases">
        <title>Draft genome sequence of Parasphingopyxis sp. GrpM-11.</title>
        <authorList>
            <person name="Oh J."/>
            <person name="Roh D.-H."/>
        </authorList>
    </citation>
    <scope>NUCLEOTIDE SEQUENCE [LARGE SCALE GENOMIC DNA]</scope>
    <source>
        <strain evidence="6 7">GrpM-11</strain>
    </source>
</reference>
<evidence type="ECO:0000259" key="5">
    <source>
        <dbReference type="PROSITE" id="PS51078"/>
    </source>
</evidence>
<organism evidence="6 7">
    <name type="scientific">Parasphingopyxis marina</name>
    <dbReference type="NCBI Taxonomy" id="2761622"/>
    <lineage>
        <taxon>Bacteria</taxon>
        <taxon>Pseudomonadati</taxon>
        <taxon>Pseudomonadota</taxon>
        <taxon>Alphaproteobacteria</taxon>
        <taxon>Sphingomonadales</taxon>
        <taxon>Sphingomonadaceae</taxon>
        <taxon>Parasphingopyxis</taxon>
    </lineage>
</organism>
<dbReference type="PANTHER" id="PTHR30136:SF34">
    <property type="entry name" value="TRANSCRIPTIONAL REGULATOR"/>
    <property type="match status" value="1"/>
</dbReference>
<evidence type="ECO:0000256" key="2">
    <source>
        <dbReference type="ARBA" id="ARBA00023125"/>
    </source>
</evidence>
<dbReference type="GO" id="GO:0045892">
    <property type="term" value="P:negative regulation of DNA-templated transcription"/>
    <property type="evidence" value="ECO:0007669"/>
    <property type="project" value="TreeGrafter"/>
</dbReference>
<keyword evidence="1" id="KW-0805">Transcription regulation</keyword>
<dbReference type="Proteomes" id="UP000564378">
    <property type="component" value="Unassembled WGS sequence"/>
</dbReference>
<dbReference type="Gene3D" id="1.10.10.10">
    <property type="entry name" value="Winged helix-like DNA-binding domain superfamily/Winged helix DNA-binding domain"/>
    <property type="match status" value="1"/>
</dbReference>
<dbReference type="SMART" id="SM00346">
    <property type="entry name" value="HTH_ICLR"/>
    <property type="match status" value="1"/>
</dbReference>
<feature type="domain" description="IclR-ED" evidence="5">
    <location>
        <begin position="75"/>
        <end position="259"/>
    </location>
</feature>
<protein>
    <submittedName>
        <fullName evidence="6">Helix-turn-helix domain-containing protein</fullName>
    </submittedName>
</protein>
<sequence length="270" mass="29705">MKAQSRRDGDPEFLSTLERGLSVLRAFDQTRPEMQLSEVAAVTGLNPAVVRRCLNTLVKLGYVAQHGRRFLLRPEVLVFGSAYLASMNLEEVAAPALQTVRDSTGDSASLAVLSGDDVLYLLHVSTNRTIRLRAGVGTRFPIYATSLGRILLAYRDDEAIEDYLSRAKLERLTEHTITSAATLRKMLKTARKDGYASAQDELDYGIVSVSVPVMASGDQVAAAINCSTSTTRVSREELIETRLPELRAAARKIGDALDRWPFLLHSLKQV</sequence>
<dbReference type="SUPFAM" id="SSF55781">
    <property type="entry name" value="GAF domain-like"/>
    <property type="match status" value="1"/>
</dbReference>
<dbReference type="PROSITE" id="PS51077">
    <property type="entry name" value="HTH_ICLR"/>
    <property type="match status" value="1"/>
</dbReference>
<dbReference type="SUPFAM" id="SSF46785">
    <property type="entry name" value="Winged helix' DNA-binding domain"/>
    <property type="match status" value="1"/>
</dbReference>
<dbReference type="InterPro" id="IPR050707">
    <property type="entry name" value="HTH_MetabolicPath_Reg"/>
</dbReference>
<dbReference type="PROSITE" id="PS51078">
    <property type="entry name" value="ICLR_ED"/>
    <property type="match status" value="1"/>
</dbReference>
<evidence type="ECO:0000259" key="4">
    <source>
        <dbReference type="PROSITE" id="PS51077"/>
    </source>
</evidence>
<gene>
    <name evidence="6" type="ORF">H6P80_06080</name>
</gene>
<dbReference type="AlphaFoldDB" id="A0A842HVR0"/>
<comment type="caution">
    <text evidence="6">The sequence shown here is derived from an EMBL/GenBank/DDBJ whole genome shotgun (WGS) entry which is preliminary data.</text>
</comment>
<proteinExistence type="predicted"/>
<dbReference type="InterPro" id="IPR014757">
    <property type="entry name" value="Tscrpt_reg_IclR_C"/>
</dbReference>
<dbReference type="InterPro" id="IPR036390">
    <property type="entry name" value="WH_DNA-bd_sf"/>
</dbReference>